<evidence type="ECO:0000313" key="11">
    <source>
        <dbReference type="Proteomes" id="UP000036106"/>
    </source>
</evidence>
<feature type="binding site" evidence="9">
    <location>
        <position position="105"/>
    </location>
    <ligand>
        <name>Zn(2+)</name>
        <dbReference type="ChEBI" id="CHEBI:29105"/>
    </ligand>
</feature>
<keyword evidence="5 9" id="KW-0862">Zinc</keyword>
<feature type="binding site" evidence="9">
    <location>
        <position position="102"/>
    </location>
    <ligand>
        <name>Zn(2+)</name>
        <dbReference type="ChEBI" id="CHEBI:29105"/>
    </ligand>
</feature>
<dbReference type="Pfam" id="PF01475">
    <property type="entry name" value="FUR"/>
    <property type="match status" value="1"/>
</dbReference>
<reference evidence="11" key="1">
    <citation type="submission" date="2015-07" db="EMBL/GenBank/DDBJ databases">
        <title>Lactobacillus ginsenosidimutans/EMML 3141/ whole genome sequencing.</title>
        <authorList>
            <person name="Kim M.K."/>
            <person name="Im W.-T."/>
            <person name="Srinivasan S."/>
            <person name="Lee J.-J."/>
        </authorList>
    </citation>
    <scope>NUCLEOTIDE SEQUENCE [LARGE SCALE GENOMIC DNA]</scope>
    <source>
        <strain evidence="11">EMML 3041</strain>
    </source>
</reference>
<gene>
    <name evidence="10" type="ORF">ABM34_06920</name>
</gene>
<dbReference type="GO" id="GO:0045892">
    <property type="term" value="P:negative regulation of DNA-templated transcription"/>
    <property type="evidence" value="ECO:0007669"/>
    <property type="project" value="TreeGrafter"/>
</dbReference>
<evidence type="ECO:0000256" key="6">
    <source>
        <dbReference type="ARBA" id="ARBA00023015"/>
    </source>
</evidence>
<keyword evidence="3" id="KW-0963">Cytoplasm</keyword>
<keyword evidence="7" id="KW-0238">DNA-binding</keyword>
<comment type="similarity">
    <text evidence="2">Belongs to the Fur family.</text>
</comment>
<dbReference type="KEGG" id="lgn:ABM34_06920"/>
<evidence type="ECO:0000256" key="3">
    <source>
        <dbReference type="ARBA" id="ARBA00022490"/>
    </source>
</evidence>
<dbReference type="PANTHER" id="PTHR33202:SF1">
    <property type="entry name" value="FERRIC UPTAKE REGULATION PROTEIN"/>
    <property type="match status" value="1"/>
</dbReference>
<dbReference type="Gene3D" id="3.30.1490.190">
    <property type="match status" value="1"/>
</dbReference>
<evidence type="ECO:0000256" key="5">
    <source>
        <dbReference type="ARBA" id="ARBA00022833"/>
    </source>
</evidence>
<sequence>MTQTQGTYNEAIELLKNDNVRITKQRTSMLDYLFNKRDYYVPITEIDHKLRQEYSRMSYETVYRNVEMLEELHVVETRMFNNGLRAKYQCDFNNVYHSHFICENCGRVVELEAPSIDAVQSILPNFKIESQHYEVMGLCDDCAEKMNA</sequence>
<dbReference type="Proteomes" id="UP000036106">
    <property type="component" value="Chromosome"/>
</dbReference>
<evidence type="ECO:0000256" key="7">
    <source>
        <dbReference type="ARBA" id="ARBA00023125"/>
    </source>
</evidence>
<dbReference type="InterPro" id="IPR002481">
    <property type="entry name" value="FUR"/>
</dbReference>
<dbReference type="GO" id="GO:0005737">
    <property type="term" value="C:cytoplasm"/>
    <property type="evidence" value="ECO:0007669"/>
    <property type="project" value="UniProtKB-SubCell"/>
</dbReference>
<dbReference type="PANTHER" id="PTHR33202">
    <property type="entry name" value="ZINC UPTAKE REGULATION PROTEIN"/>
    <property type="match status" value="1"/>
</dbReference>
<evidence type="ECO:0000256" key="4">
    <source>
        <dbReference type="ARBA" id="ARBA00022491"/>
    </source>
</evidence>
<evidence type="ECO:0000256" key="1">
    <source>
        <dbReference type="ARBA" id="ARBA00004496"/>
    </source>
</evidence>
<organism evidence="10 11">
    <name type="scientific">Companilactobacillus ginsenosidimutans</name>
    <dbReference type="NCBI Taxonomy" id="1007676"/>
    <lineage>
        <taxon>Bacteria</taxon>
        <taxon>Bacillati</taxon>
        <taxon>Bacillota</taxon>
        <taxon>Bacilli</taxon>
        <taxon>Lactobacillales</taxon>
        <taxon>Lactobacillaceae</taxon>
        <taxon>Companilactobacillus</taxon>
    </lineage>
</organism>
<evidence type="ECO:0000313" key="10">
    <source>
        <dbReference type="EMBL" id="AKP67297.1"/>
    </source>
</evidence>
<keyword evidence="8" id="KW-0804">Transcription</keyword>
<dbReference type="STRING" id="1007676.ABM34_06920"/>
<dbReference type="EMBL" id="CP012034">
    <property type="protein sequence ID" value="AKP67297.1"/>
    <property type="molecule type" value="Genomic_DNA"/>
</dbReference>
<comment type="cofactor">
    <cofactor evidence="9">
        <name>Zn(2+)</name>
        <dbReference type="ChEBI" id="CHEBI:29105"/>
    </cofactor>
    <text evidence="9">Binds 1 zinc ion per subunit.</text>
</comment>
<protein>
    <submittedName>
        <fullName evidence="10">Fur family transcriptional regulator</fullName>
    </submittedName>
</protein>
<comment type="subcellular location">
    <subcellularLocation>
        <location evidence="1">Cytoplasm</location>
    </subcellularLocation>
</comment>
<dbReference type="InterPro" id="IPR036390">
    <property type="entry name" value="WH_DNA-bd_sf"/>
</dbReference>
<keyword evidence="11" id="KW-1185">Reference proteome</keyword>
<dbReference type="Gene3D" id="1.10.10.10">
    <property type="entry name" value="Winged helix-like DNA-binding domain superfamily/Winged helix DNA-binding domain"/>
    <property type="match status" value="1"/>
</dbReference>
<keyword evidence="4" id="KW-0678">Repressor</keyword>
<dbReference type="PATRIC" id="fig|1007676.4.peg.1385"/>
<dbReference type="InterPro" id="IPR036388">
    <property type="entry name" value="WH-like_DNA-bd_sf"/>
</dbReference>
<proteinExistence type="inferred from homology"/>
<feature type="binding site" evidence="9">
    <location>
        <position position="142"/>
    </location>
    <ligand>
        <name>Zn(2+)</name>
        <dbReference type="ChEBI" id="CHEBI:29105"/>
    </ligand>
</feature>
<dbReference type="GO" id="GO:0003700">
    <property type="term" value="F:DNA-binding transcription factor activity"/>
    <property type="evidence" value="ECO:0007669"/>
    <property type="project" value="InterPro"/>
</dbReference>
<evidence type="ECO:0000256" key="9">
    <source>
        <dbReference type="PIRSR" id="PIRSR602481-1"/>
    </source>
</evidence>
<dbReference type="InterPro" id="IPR043135">
    <property type="entry name" value="Fur_C"/>
</dbReference>
<accession>A0A0H4QH68</accession>
<feature type="binding site" evidence="9">
    <location>
        <position position="139"/>
    </location>
    <ligand>
        <name>Zn(2+)</name>
        <dbReference type="ChEBI" id="CHEBI:29105"/>
    </ligand>
</feature>
<dbReference type="CDD" id="cd07153">
    <property type="entry name" value="Fur_like"/>
    <property type="match status" value="1"/>
</dbReference>
<dbReference type="AlphaFoldDB" id="A0A0H4QH68"/>
<dbReference type="SUPFAM" id="SSF46785">
    <property type="entry name" value="Winged helix' DNA-binding domain"/>
    <property type="match status" value="1"/>
</dbReference>
<name>A0A0H4QH68_9LACO</name>
<dbReference type="OrthoDB" id="8659436at2"/>
<evidence type="ECO:0000256" key="8">
    <source>
        <dbReference type="ARBA" id="ARBA00023163"/>
    </source>
</evidence>
<dbReference type="GO" id="GO:1900376">
    <property type="term" value="P:regulation of secondary metabolite biosynthetic process"/>
    <property type="evidence" value="ECO:0007669"/>
    <property type="project" value="TreeGrafter"/>
</dbReference>
<dbReference type="RefSeq" id="WP_048704517.1">
    <property type="nucleotide sequence ID" value="NZ_CP012034.1"/>
</dbReference>
<evidence type="ECO:0000256" key="2">
    <source>
        <dbReference type="ARBA" id="ARBA00007957"/>
    </source>
</evidence>
<dbReference type="GO" id="GO:0008270">
    <property type="term" value="F:zinc ion binding"/>
    <property type="evidence" value="ECO:0007669"/>
    <property type="project" value="TreeGrafter"/>
</dbReference>
<dbReference type="GO" id="GO:0000976">
    <property type="term" value="F:transcription cis-regulatory region binding"/>
    <property type="evidence" value="ECO:0007669"/>
    <property type="project" value="TreeGrafter"/>
</dbReference>
<keyword evidence="9" id="KW-0479">Metal-binding</keyword>
<keyword evidence="6" id="KW-0805">Transcription regulation</keyword>